<accession>A0A4C1ZRQ7</accession>
<protein>
    <submittedName>
        <fullName evidence="2">Uncharacterized protein</fullName>
    </submittedName>
</protein>
<feature type="region of interest" description="Disordered" evidence="1">
    <location>
        <begin position="38"/>
        <end position="70"/>
    </location>
</feature>
<gene>
    <name evidence="2" type="ORF">EVAR_100737_1</name>
</gene>
<reference evidence="2 3" key="1">
    <citation type="journal article" date="2019" name="Commun. Biol.">
        <title>The bagworm genome reveals a unique fibroin gene that provides high tensile strength.</title>
        <authorList>
            <person name="Kono N."/>
            <person name="Nakamura H."/>
            <person name="Ohtoshi R."/>
            <person name="Tomita M."/>
            <person name="Numata K."/>
            <person name="Arakawa K."/>
        </authorList>
    </citation>
    <scope>NUCLEOTIDE SEQUENCE [LARGE SCALE GENOMIC DNA]</scope>
</reference>
<name>A0A4C1ZRQ7_EUMVA</name>
<dbReference type="EMBL" id="BGZK01002150">
    <property type="protein sequence ID" value="GBP91196.1"/>
    <property type="molecule type" value="Genomic_DNA"/>
</dbReference>
<comment type="caution">
    <text evidence="2">The sequence shown here is derived from an EMBL/GenBank/DDBJ whole genome shotgun (WGS) entry which is preliminary data.</text>
</comment>
<dbReference type="Proteomes" id="UP000299102">
    <property type="component" value="Unassembled WGS sequence"/>
</dbReference>
<evidence type="ECO:0000313" key="3">
    <source>
        <dbReference type="Proteomes" id="UP000299102"/>
    </source>
</evidence>
<feature type="compositionally biased region" description="Basic and acidic residues" evidence="1">
    <location>
        <begin position="56"/>
        <end position="65"/>
    </location>
</feature>
<keyword evidence="3" id="KW-1185">Reference proteome</keyword>
<sequence length="94" mass="10089">MISTRTGGRRVARRKCDVAAGHSELIYARRFGRAAAAGAQGHGEGEELRIGAVPATDRKRRDESHSSTFGHNTLVFPINIPLTCAMAMAVAARE</sequence>
<evidence type="ECO:0000256" key="1">
    <source>
        <dbReference type="SAM" id="MobiDB-lite"/>
    </source>
</evidence>
<proteinExistence type="predicted"/>
<evidence type="ECO:0000313" key="2">
    <source>
        <dbReference type="EMBL" id="GBP91196.1"/>
    </source>
</evidence>
<organism evidence="2 3">
    <name type="scientific">Eumeta variegata</name>
    <name type="common">Bagworm moth</name>
    <name type="synonym">Eumeta japonica</name>
    <dbReference type="NCBI Taxonomy" id="151549"/>
    <lineage>
        <taxon>Eukaryota</taxon>
        <taxon>Metazoa</taxon>
        <taxon>Ecdysozoa</taxon>
        <taxon>Arthropoda</taxon>
        <taxon>Hexapoda</taxon>
        <taxon>Insecta</taxon>
        <taxon>Pterygota</taxon>
        <taxon>Neoptera</taxon>
        <taxon>Endopterygota</taxon>
        <taxon>Lepidoptera</taxon>
        <taxon>Glossata</taxon>
        <taxon>Ditrysia</taxon>
        <taxon>Tineoidea</taxon>
        <taxon>Psychidae</taxon>
        <taxon>Oiketicinae</taxon>
        <taxon>Eumeta</taxon>
    </lineage>
</organism>
<dbReference type="AlphaFoldDB" id="A0A4C1ZRQ7"/>